<protein>
    <submittedName>
        <fullName evidence="1">Uncharacterized protein</fullName>
    </submittedName>
</protein>
<accession>A0AAE1E8X5</accession>
<proteinExistence type="predicted"/>
<gene>
    <name evidence="1" type="ORF">RRG08_007768</name>
</gene>
<sequence length="320" mass="35223">MIGVVWIKLSTSRGNQDYESLKPVLVALHLARKRLISPTHSVKKCGRRLPVHKRKSQKQIGQWCVTSSLSASLGSPKNGSPLYITGQEFGYFLTQLDILTLVKCTRHEQTYMMIGLLFSALVAASMAQGPPPICFDPQQMDAAASKCYSDQGLVLHLPSDPRNLDTVKDAALKNQMTHSPEAVCKNTAAYDAAIHCSLSLSLSCTMPGYESYLPSEANLKQAQTIMCANQHLLDHICTVNNTHDMVDCGHRKYGEMTVADAMDPYKSTCMAYIHAEECLEEEISECGQSTVEIQKQLNQLNAPIIILLASLLTRSTASLF</sequence>
<dbReference type="EMBL" id="JAWDGP010000699">
    <property type="protein sequence ID" value="KAK3798287.1"/>
    <property type="molecule type" value="Genomic_DNA"/>
</dbReference>
<keyword evidence="2" id="KW-1185">Reference proteome</keyword>
<comment type="caution">
    <text evidence="1">The sequence shown here is derived from an EMBL/GenBank/DDBJ whole genome shotgun (WGS) entry which is preliminary data.</text>
</comment>
<organism evidence="1 2">
    <name type="scientific">Elysia crispata</name>
    <name type="common">lettuce slug</name>
    <dbReference type="NCBI Taxonomy" id="231223"/>
    <lineage>
        <taxon>Eukaryota</taxon>
        <taxon>Metazoa</taxon>
        <taxon>Spiralia</taxon>
        <taxon>Lophotrochozoa</taxon>
        <taxon>Mollusca</taxon>
        <taxon>Gastropoda</taxon>
        <taxon>Heterobranchia</taxon>
        <taxon>Euthyneura</taxon>
        <taxon>Panpulmonata</taxon>
        <taxon>Sacoglossa</taxon>
        <taxon>Placobranchoidea</taxon>
        <taxon>Plakobranchidae</taxon>
        <taxon>Elysia</taxon>
    </lineage>
</organism>
<evidence type="ECO:0000313" key="1">
    <source>
        <dbReference type="EMBL" id="KAK3798287.1"/>
    </source>
</evidence>
<dbReference type="AlphaFoldDB" id="A0AAE1E8X5"/>
<name>A0AAE1E8X5_9GAST</name>
<reference evidence="1" key="1">
    <citation type="journal article" date="2023" name="G3 (Bethesda)">
        <title>A reference genome for the long-term kleptoplast-retaining sea slug Elysia crispata morphotype clarki.</title>
        <authorList>
            <person name="Eastman K.E."/>
            <person name="Pendleton A.L."/>
            <person name="Shaikh M.A."/>
            <person name="Suttiyut T."/>
            <person name="Ogas R."/>
            <person name="Tomko P."/>
            <person name="Gavelis G."/>
            <person name="Widhalm J.R."/>
            <person name="Wisecaver J.H."/>
        </authorList>
    </citation>
    <scope>NUCLEOTIDE SEQUENCE</scope>
    <source>
        <strain evidence="1">ECLA1</strain>
    </source>
</reference>
<dbReference type="Proteomes" id="UP001283361">
    <property type="component" value="Unassembled WGS sequence"/>
</dbReference>
<evidence type="ECO:0000313" key="2">
    <source>
        <dbReference type="Proteomes" id="UP001283361"/>
    </source>
</evidence>